<keyword evidence="5 8" id="KW-0812">Transmembrane</keyword>
<dbReference type="GO" id="GO:0005886">
    <property type="term" value="C:plasma membrane"/>
    <property type="evidence" value="ECO:0007669"/>
    <property type="project" value="UniProtKB-SubCell"/>
</dbReference>
<feature type="transmembrane region" description="Helical" evidence="8">
    <location>
        <begin position="160"/>
        <end position="178"/>
    </location>
</feature>
<dbReference type="InterPro" id="IPR003804">
    <property type="entry name" value="Lactate_perm"/>
</dbReference>
<dbReference type="Proteomes" id="UP000217736">
    <property type="component" value="Chromosome"/>
</dbReference>
<dbReference type="AlphaFoldDB" id="A0A1Z4EIW3"/>
<reference evidence="11" key="1">
    <citation type="submission" date="2017-06" db="EMBL/GenBank/DDBJ databases">
        <title>Complete Genome Sequence of Mycobacterium shigaense.</title>
        <authorList>
            <person name="Fukano H."/>
            <person name="Yoshida M."/>
            <person name="Kazumi Y."/>
            <person name="Ogura Y."/>
            <person name="Mitarai S."/>
            <person name="Hayashi T."/>
            <person name="Hoshino Y."/>
        </authorList>
    </citation>
    <scope>NUCLEOTIDE SEQUENCE [LARGE SCALE GENOMIC DNA]</scope>
    <source>
        <strain evidence="11">UN-152</strain>
    </source>
</reference>
<comment type="subcellular location">
    <subcellularLocation>
        <location evidence="1 8">Cell membrane</location>
        <topology evidence="1 8">Multi-pass membrane protein</topology>
    </subcellularLocation>
</comment>
<feature type="transmembrane region" description="Helical" evidence="8">
    <location>
        <begin position="293"/>
        <end position="311"/>
    </location>
</feature>
<dbReference type="GO" id="GO:0015129">
    <property type="term" value="F:lactate transmembrane transporter activity"/>
    <property type="evidence" value="ECO:0007669"/>
    <property type="project" value="UniProtKB-UniRule"/>
</dbReference>
<proteinExistence type="inferred from homology"/>
<accession>A0A1Z4EIW3</accession>
<evidence type="ECO:0000313" key="10">
    <source>
        <dbReference type="EMBL" id="BAX92907.1"/>
    </source>
</evidence>
<keyword evidence="7 8" id="KW-0472">Membrane</keyword>
<keyword evidence="4 8" id="KW-1003">Cell membrane</keyword>
<feature type="transmembrane region" description="Helical" evidence="8">
    <location>
        <begin position="198"/>
        <end position="215"/>
    </location>
</feature>
<dbReference type="PANTHER" id="PTHR30003:SF0">
    <property type="entry name" value="GLYCOLATE PERMEASE GLCA-RELATED"/>
    <property type="match status" value="1"/>
</dbReference>
<sequence length="577" mass="61539">MYRQILDPVAHSLAWSSLAAALPLASLFVMLGALRVRAWIASVVSLGISLGIAVAAYHMPVGQVLAAGSEGATFGFFPILWIVINAIWVYHMTVQTGHFDVLRHSFATVSDDQCIQAVVIAFSFGALLEALAGFGTPVAVTSVMLLALGFGLLKAAALSLVANTAPVALGAMATPIITLAKVSGLPTDTLGAMVGRQTPILSAVVPLALVAIVDGRRGLREAWPPALIGGVVFGLAQYATSNFVSVPLADVVASLLSALAVVSMVRIRYSRNKSRAVPDIAEVSSRAEVGRAYAPYLIIIAVFVVCQISTVKRLLDSPTGTVHWPGPAPAHGQRRRVHDFGLYVQFLDHTGHPDARRGSAHRDRAARVAGWGRQGVWRDAASASMGDHHRNGGARIGIRDERVRADHHAGHLDGRHRGCLRVAVAHLGLARHGRHRLRHLGQLVVRRPAGDCRVESRALPGADGGRQQLRGRARKDGFAAEPRDRCRRGRVARQGSDDLARLLDEIPALRDVVESTAARHEAAAPPPKPKAARARVNASIPTELLDRFERAADDAGVGIAVAPEDAVTHWIAEHETV</sequence>
<name>A0A1Z4EIW3_9MYCO</name>
<feature type="transmembrane region" description="Helical" evidence="8">
    <location>
        <begin position="71"/>
        <end position="90"/>
    </location>
</feature>
<comment type="similarity">
    <text evidence="2 8">Belongs to the lactate permease family.</text>
</comment>
<keyword evidence="6 8" id="KW-1133">Transmembrane helix</keyword>
<evidence type="ECO:0000256" key="9">
    <source>
        <dbReference type="SAM" id="MobiDB-lite"/>
    </source>
</evidence>
<evidence type="ECO:0000256" key="1">
    <source>
        <dbReference type="ARBA" id="ARBA00004651"/>
    </source>
</evidence>
<evidence type="ECO:0000256" key="6">
    <source>
        <dbReference type="ARBA" id="ARBA00022989"/>
    </source>
</evidence>
<evidence type="ECO:0000256" key="5">
    <source>
        <dbReference type="ARBA" id="ARBA00022692"/>
    </source>
</evidence>
<dbReference type="Pfam" id="PF02652">
    <property type="entry name" value="Lactate_perm"/>
    <property type="match status" value="1"/>
</dbReference>
<feature type="transmembrane region" description="Helical" evidence="8">
    <location>
        <begin position="39"/>
        <end position="59"/>
    </location>
</feature>
<keyword evidence="3 8" id="KW-0813">Transport</keyword>
<comment type="caution">
    <text evidence="8">Lacks conserved residue(s) required for the propagation of feature annotation.</text>
</comment>
<evidence type="ECO:0000256" key="7">
    <source>
        <dbReference type="ARBA" id="ARBA00023136"/>
    </source>
</evidence>
<organism evidence="10 11">
    <name type="scientific">Mycobacterium shigaense</name>
    <dbReference type="NCBI Taxonomy" id="722731"/>
    <lineage>
        <taxon>Bacteria</taxon>
        <taxon>Bacillati</taxon>
        <taxon>Actinomycetota</taxon>
        <taxon>Actinomycetes</taxon>
        <taxon>Mycobacteriales</taxon>
        <taxon>Mycobacteriaceae</taxon>
        <taxon>Mycobacterium</taxon>
        <taxon>Mycobacterium simiae complex</taxon>
    </lineage>
</organism>
<feature type="transmembrane region" description="Helical" evidence="8">
    <location>
        <begin position="222"/>
        <end position="240"/>
    </location>
</feature>
<evidence type="ECO:0000256" key="4">
    <source>
        <dbReference type="ARBA" id="ARBA00022475"/>
    </source>
</evidence>
<evidence type="ECO:0000256" key="8">
    <source>
        <dbReference type="RuleBase" id="RU365092"/>
    </source>
</evidence>
<evidence type="ECO:0000256" key="2">
    <source>
        <dbReference type="ARBA" id="ARBA00010100"/>
    </source>
</evidence>
<dbReference type="EMBL" id="AP018164">
    <property type="protein sequence ID" value="BAX92907.1"/>
    <property type="molecule type" value="Genomic_DNA"/>
</dbReference>
<feature type="transmembrane region" description="Helical" evidence="8">
    <location>
        <begin position="131"/>
        <end position="153"/>
    </location>
</feature>
<feature type="region of interest" description="Disordered" evidence="9">
    <location>
        <begin position="457"/>
        <end position="481"/>
    </location>
</feature>
<keyword evidence="11" id="KW-1185">Reference proteome</keyword>
<feature type="transmembrane region" description="Helical" evidence="8">
    <location>
        <begin position="246"/>
        <end position="265"/>
    </location>
</feature>
<dbReference type="KEGG" id="mshg:MSG_02763"/>
<protein>
    <recommendedName>
        <fullName evidence="8">L-lactate permease</fullName>
    </recommendedName>
</protein>
<comment type="function">
    <text evidence="8">Uptake of L-lactate across the membrane. Can also transport D-lactate and glycolate.</text>
</comment>
<feature type="transmembrane region" description="Helical" evidence="8">
    <location>
        <begin position="12"/>
        <end position="33"/>
    </location>
</feature>
<dbReference type="PANTHER" id="PTHR30003">
    <property type="entry name" value="L-LACTATE PERMEASE"/>
    <property type="match status" value="1"/>
</dbReference>
<evidence type="ECO:0000256" key="3">
    <source>
        <dbReference type="ARBA" id="ARBA00022448"/>
    </source>
</evidence>
<dbReference type="GO" id="GO:0015295">
    <property type="term" value="F:solute:proton symporter activity"/>
    <property type="evidence" value="ECO:0007669"/>
    <property type="project" value="TreeGrafter"/>
</dbReference>
<evidence type="ECO:0000313" key="11">
    <source>
        <dbReference type="Proteomes" id="UP000217736"/>
    </source>
</evidence>
<gene>
    <name evidence="10" type="ORF">MSG_02763</name>
</gene>